<organism evidence="1 2">
    <name type="scientific">Ectopseudomonas chengduensis</name>
    <dbReference type="NCBI Taxonomy" id="489632"/>
    <lineage>
        <taxon>Bacteria</taxon>
        <taxon>Pseudomonadati</taxon>
        <taxon>Pseudomonadota</taxon>
        <taxon>Gammaproteobacteria</taxon>
        <taxon>Pseudomonadales</taxon>
        <taxon>Pseudomonadaceae</taxon>
        <taxon>Ectopseudomonas</taxon>
    </lineage>
</organism>
<dbReference type="RefSeq" id="WP_017362315.1">
    <property type="nucleotide sequence ID" value="NZ_FMZQ01000007.1"/>
</dbReference>
<accession>A0A1G6PXT8</accession>
<reference evidence="2" key="1">
    <citation type="submission" date="2016-10" db="EMBL/GenBank/DDBJ databases">
        <authorList>
            <person name="Varghese N."/>
            <person name="Submissions S."/>
        </authorList>
    </citation>
    <scope>NUCLEOTIDE SEQUENCE [LARGE SCALE GENOMIC DNA]</scope>
    <source>
        <strain evidence="2">DSM 26382</strain>
    </source>
</reference>
<sequence>MPIDIQVQAVIEQIEGLASKAVPGAEWFKVDDLNQVSFIDQSAAKLISALTPDTVLALCKLAAKGLEVDSVVSQLYADVMNIQCDESKANDEFTDRRTAYLHAHRDARHAAAELVAGAFIGE</sequence>
<keyword evidence="2" id="KW-1185">Reference proteome</keyword>
<gene>
    <name evidence="1" type="ORF">SAMN05216576_107149</name>
</gene>
<dbReference type="GeneID" id="57609054"/>
<evidence type="ECO:0000313" key="1">
    <source>
        <dbReference type="EMBL" id="SDC84933.1"/>
    </source>
</evidence>
<evidence type="ECO:0000313" key="2">
    <source>
        <dbReference type="Proteomes" id="UP000199467"/>
    </source>
</evidence>
<name>A0A1G6PXT8_9GAMM</name>
<protein>
    <submittedName>
        <fullName evidence="1">Uncharacterized protein</fullName>
    </submittedName>
</protein>
<dbReference type="AlphaFoldDB" id="A0A1G6PXT8"/>
<dbReference type="Proteomes" id="UP000199467">
    <property type="component" value="Unassembled WGS sequence"/>
</dbReference>
<dbReference type="EMBL" id="FMZQ01000007">
    <property type="protein sequence ID" value="SDC84933.1"/>
    <property type="molecule type" value="Genomic_DNA"/>
</dbReference>
<proteinExistence type="predicted"/>